<dbReference type="AlphaFoldDB" id="A0A1G2D6M6"/>
<feature type="compositionally biased region" description="Basic and acidic residues" evidence="6">
    <location>
        <begin position="196"/>
        <end position="205"/>
    </location>
</feature>
<feature type="domain" description="Large ribosomal subunit protein bL25 beta" evidence="8">
    <location>
        <begin position="96"/>
        <end position="179"/>
    </location>
</feature>
<dbReference type="GO" id="GO:0006412">
    <property type="term" value="P:translation"/>
    <property type="evidence" value="ECO:0007669"/>
    <property type="project" value="UniProtKB-UniRule"/>
</dbReference>
<dbReference type="PANTHER" id="PTHR33284:SF1">
    <property type="entry name" value="RIBOSOMAL PROTEIN L25_GLN-TRNA SYNTHETASE, ANTI-CODON-BINDING DOMAIN-CONTAINING PROTEIN"/>
    <property type="match status" value="1"/>
</dbReference>
<keyword evidence="2 5" id="KW-0694">RNA-binding</keyword>
<evidence type="ECO:0000259" key="7">
    <source>
        <dbReference type="Pfam" id="PF01386"/>
    </source>
</evidence>
<sequence>MITLNAELRDVKVNPKMIRREGRIPAVFYGKGKASTSIAVDAFQFGRAYEDAGESAIISLHTPKGTFDALIHDVALDPVIGNPVHVDFYVVAKDQKLQVDVPIEFIGVAPAEKLGGVVMKVMHELRLEALPAKLPQHITVDLAKLVDMESSITVGDLELPEGVKALVSSGEMIAGVTMAKEEEEAPVGPIDLSAIEVEKKGKKEEEGAESGAGGGEASPTGNKEPPAKKK</sequence>
<evidence type="ECO:0000313" key="10">
    <source>
        <dbReference type="Proteomes" id="UP000177996"/>
    </source>
</evidence>
<dbReference type="GO" id="GO:0003735">
    <property type="term" value="F:structural constituent of ribosome"/>
    <property type="evidence" value="ECO:0007669"/>
    <property type="project" value="InterPro"/>
</dbReference>
<gene>
    <name evidence="5" type="primary">rplY</name>
    <name evidence="5" type="synonym">ctc</name>
    <name evidence="9" type="ORF">A3D65_05900</name>
</gene>
<evidence type="ECO:0000256" key="4">
    <source>
        <dbReference type="ARBA" id="ARBA00023274"/>
    </source>
</evidence>
<dbReference type="NCBIfam" id="TIGR00731">
    <property type="entry name" value="bL25_bact_ctc"/>
    <property type="match status" value="1"/>
</dbReference>
<evidence type="ECO:0000256" key="6">
    <source>
        <dbReference type="SAM" id="MobiDB-lite"/>
    </source>
</evidence>
<evidence type="ECO:0000313" key="9">
    <source>
        <dbReference type="EMBL" id="OGZ09269.1"/>
    </source>
</evidence>
<dbReference type="InterPro" id="IPR037121">
    <property type="entry name" value="Ribosomal_bL25_C"/>
</dbReference>
<dbReference type="InterPro" id="IPR029751">
    <property type="entry name" value="Ribosomal_L25_dom"/>
</dbReference>
<dbReference type="InterPro" id="IPR011035">
    <property type="entry name" value="Ribosomal_bL25/Gln-tRNA_synth"/>
</dbReference>
<organism evidence="9 10">
    <name type="scientific">Candidatus Lloydbacteria bacterium RIFCSPHIGHO2_02_FULL_50_13</name>
    <dbReference type="NCBI Taxonomy" id="1798661"/>
    <lineage>
        <taxon>Bacteria</taxon>
        <taxon>Candidatus Lloydiibacteriota</taxon>
    </lineage>
</organism>
<comment type="similarity">
    <text evidence="5">Belongs to the bacterial ribosomal protein bL25 family. CTC subfamily.</text>
</comment>
<evidence type="ECO:0000256" key="3">
    <source>
        <dbReference type="ARBA" id="ARBA00022980"/>
    </source>
</evidence>
<dbReference type="GO" id="GO:0022625">
    <property type="term" value="C:cytosolic large ribosomal subunit"/>
    <property type="evidence" value="ECO:0007669"/>
    <property type="project" value="TreeGrafter"/>
</dbReference>
<dbReference type="InterPro" id="IPR001021">
    <property type="entry name" value="Ribosomal_bL25_long"/>
</dbReference>
<name>A0A1G2D6M6_9BACT</name>
<dbReference type="Pfam" id="PF14693">
    <property type="entry name" value="Ribosomal_TL5_C"/>
    <property type="match status" value="1"/>
</dbReference>
<accession>A0A1G2D6M6</accession>
<dbReference type="HAMAP" id="MF_01334">
    <property type="entry name" value="Ribosomal_bL25_CTC"/>
    <property type="match status" value="1"/>
</dbReference>
<dbReference type="Pfam" id="PF01386">
    <property type="entry name" value="Ribosomal_L25p"/>
    <property type="match status" value="1"/>
</dbReference>
<feature type="domain" description="Large ribosomal subunit protein bL25 L25" evidence="7">
    <location>
        <begin position="4"/>
        <end position="88"/>
    </location>
</feature>
<evidence type="ECO:0000259" key="8">
    <source>
        <dbReference type="Pfam" id="PF14693"/>
    </source>
</evidence>
<keyword evidence="3 5" id="KW-0689">Ribosomal protein</keyword>
<dbReference type="Gene3D" id="2.170.120.20">
    <property type="entry name" value="Ribosomal protein L25, beta domain"/>
    <property type="match status" value="1"/>
</dbReference>
<dbReference type="STRING" id="1798661.A3D65_05900"/>
<evidence type="ECO:0000256" key="1">
    <source>
        <dbReference type="ARBA" id="ARBA00022730"/>
    </source>
</evidence>
<protein>
    <recommendedName>
        <fullName evidence="5">Large ribosomal subunit protein bL25</fullName>
    </recommendedName>
    <alternativeName>
        <fullName evidence="5">General stress protein CTC</fullName>
    </alternativeName>
</protein>
<dbReference type="InterPro" id="IPR020057">
    <property type="entry name" value="Ribosomal_bL25_b-dom"/>
</dbReference>
<keyword evidence="4 5" id="KW-0687">Ribonucleoprotein</keyword>
<dbReference type="EMBL" id="MHLL01000022">
    <property type="protein sequence ID" value="OGZ09269.1"/>
    <property type="molecule type" value="Genomic_DNA"/>
</dbReference>
<evidence type="ECO:0000256" key="5">
    <source>
        <dbReference type="HAMAP-Rule" id="MF_01334"/>
    </source>
</evidence>
<feature type="region of interest" description="Disordered" evidence="6">
    <location>
        <begin position="183"/>
        <end position="230"/>
    </location>
</feature>
<comment type="function">
    <text evidence="5">This is one of the proteins that binds to the 5S RNA in the ribosome where it forms part of the central protuberance.</text>
</comment>
<dbReference type="GO" id="GO:0008097">
    <property type="term" value="F:5S rRNA binding"/>
    <property type="evidence" value="ECO:0007669"/>
    <property type="project" value="InterPro"/>
</dbReference>
<keyword evidence="1 5" id="KW-0699">rRNA-binding</keyword>
<dbReference type="Gene3D" id="2.40.240.10">
    <property type="entry name" value="Ribosomal Protein L25, Chain P"/>
    <property type="match status" value="1"/>
</dbReference>
<comment type="subunit">
    <text evidence="5">Part of the 50S ribosomal subunit; part of the 5S rRNA/L5/L18/L25 subcomplex. Contacts the 5S rRNA. Binds to the 5S rRNA independently of L5 and L18.</text>
</comment>
<proteinExistence type="inferred from homology"/>
<dbReference type="PANTHER" id="PTHR33284">
    <property type="entry name" value="RIBOSOMAL PROTEIN L25/GLN-TRNA SYNTHETASE, ANTI-CODON-BINDING DOMAIN-CONTAINING PROTEIN"/>
    <property type="match status" value="1"/>
</dbReference>
<dbReference type="InterPro" id="IPR020930">
    <property type="entry name" value="Ribosomal_uL5_bac-type"/>
</dbReference>
<comment type="caution">
    <text evidence="9">The sequence shown here is derived from an EMBL/GenBank/DDBJ whole genome shotgun (WGS) entry which is preliminary data.</text>
</comment>
<reference evidence="9 10" key="1">
    <citation type="journal article" date="2016" name="Nat. Commun.">
        <title>Thousands of microbial genomes shed light on interconnected biogeochemical processes in an aquifer system.</title>
        <authorList>
            <person name="Anantharaman K."/>
            <person name="Brown C.T."/>
            <person name="Hug L.A."/>
            <person name="Sharon I."/>
            <person name="Castelle C.J."/>
            <person name="Probst A.J."/>
            <person name="Thomas B.C."/>
            <person name="Singh A."/>
            <person name="Wilkins M.J."/>
            <person name="Karaoz U."/>
            <person name="Brodie E.L."/>
            <person name="Williams K.H."/>
            <person name="Hubbard S.S."/>
            <person name="Banfield J.F."/>
        </authorList>
    </citation>
    <scope>NUCLEOTIDE SEQUENCE [LARGE SCALE GENOMIC DNA]</scope>
</reference>
<dbReference type="InterPro" id="IPR020056">
    <property type="entry name" value="Rbsml_bL25/Gln-tRNA_synth_N"/>
</dbReference>
<evidence type="ECO:0000256" key="2">
    <source>
        <dbReference type="ARBA" id="ARBA00022884"/>
    </source>
</evidence>
<dbReference type="Proteomes" id="UP000177996">
    <property type="component" value="Unassembled WGS sequence"/>
</dbReference>
<dbReference type="CDD" id="cd00495">
    <property type="entry name" value="Ribosomal_L25_TL5_CTC"/>
    <property type="match status" value="1"/>
</dbReference>
<dbReference type="SUPFAM" id="SSF50715">
    <property type="entry name" value="Ribosomal protein L25-like"/>
    <property type="match status" value="1"/>
</dbReference>